<dbReference type="Gene3D" id="3.40.630.40">
    <property type="entry name" value="Zn-dependent exopeptidases"/>
    <property type="match status" value="1"/>
</dbReference>
<reference evidence="5" key="2">
    <citation type="journal article" date="2011" name="Stand. Genomic Sci.">
        <title>Complete genome sequence of Weeksella virosa type strain (9751T).</title>
        <authorList>
            <person name="Lang E."/>
            <person name="Teshima H."/>
            <person name="Lucas S."/>
            <person name="Lapidus A."/>
            <person name="Hammon N."/>
            <person name="Deshpande S."/>
            <person name="Nolan M."/>
            <person name="Cheng J."/>
            <person name="Pitluck S."/>
            <person name="Liolios K."/>
            <person name="Pagani I."/>
            <person name="Mikhailova N."/>
            <person name="Ivanova N."/>
            <person name="Mavromatis K."/>
            <person name="Pati A."/>
            <person name="Tapia R."/>
            <person name="Han C."/>
            <person name="Goodwin L."/>
            <person name="Chen A."/>
            <person name="Palaniappan K."/>
            <person name="Land M."/>
            <person name="Hauser L."/>
            <person name="Chang Y."/>
            <person name="Jeffries C."/>
            <person name="Brambilla E."/>
            <person name="Kopitz M."/>
            <person name="Rohde M."/>
            <person name="Goker M."/>
            <person name="Tindall B."/>
            <person name="Detter J."/>
            <person name="Woyke T."/>
            <person name="Bristow J."/>
            <person name="Eisen J."/>
            <person name="Markowitz V."/>
            <person name="Hugenholtz P."/>
            <person name="Klenk H."/>
            <person name="Kyrpides N."/>
        </authorList>
    </citation>
    <scope>NUCLEOTIDE SEQUENCE [LARGE SCALE GENOMIC DNA]</scope>
    <source>
        <strain evidence="5">ATCC 43766 / DSM 16922 / JCM 21250 / NBRC 16016 / NCTC 11634 / CL345/78</strain>
    </source>
</reference>
<dbReference type="InterPro" id="IPR050695">
    <property type="entry name" value="N-acetylmuramoyl_amidase_3"/>
</dbReference>
<dbReference type="STRING" id="865938.Weevi_0233"/>
<dbReference type="GO" id="GO:0030288">
    <property type="term" value="C:outer membrane-bounded periplasmic space"/>
    <property type="evidence" value="ECO:0007669"/>
    <property type="project" value="TreeGrafter"/>
</dbReference>
<dbReference type="SMART" id="SM00646">
    <property type="entry name" value="Ami_3"/>
    <property type="match status" value="1"/>
</dbReference>
<dbReference type="eggNOG" id="COG0860">
    <property type="taxonomic scope" value="Bacteria"/>
</dbReference>
<reference evidence="4 5" key="1">
    <citation type="journal article" date="2011" name="Stand. Genomic Sci.">
        <title>Complete genome sequence of Weeksella virosa type strain (9751).</title>
        <authorList>
            <person name="Lang E."/>
            <person name="Teshima H."/>
            <person name="Lucas S."/>
            <person name="Lapidus A."/>
            <person name="Hammon N."/>
            <person name="Deshpande S."/>
            <person name="Nolan M."/>
            <person name="Cheng J.F."/>
            <person name="Pitluck S."/>
            <person name="Liolios K."/>
            <person name="Pagani I."/>
            <person name="Mikhailova N."/>
            <person name="Ivanova N."/>
            <person name="Mavromatis K."/>
            <person name="Pati A."/>
            <person name="Tapia R."/>
            <person name="Han C."/>
            <person name="Goodwin L."/>
            <person name="Chen A."/>
            <person name="Palaniappan K."/>
            <person name="Land M."/>
            <person name="Hauser L."/>
            <person name="Chang Y.J."/>
            <person name="Jeffries C.D."/>
            <person name="Brambilla E.M."/>
            <person name="Kopitz M."/>
            <person name="Rohde M."/>
            <person name="Goker M."/>
            <person name="Tindall B.J."/>
            <person name="Detter J.C."/>
            <person name="Woyke T."/>
            <person name="Bristow J."/>
            <person name="Eisen J.A."/>
            <person name="Markowitz V."/>
            <person name="Hugenholtz P."/>
            <person name="Klenk H.P."/>
            <person name="Kyrpides N.C."/>
        </authorList>
    </citation>
    <scope>NUCLEOTIDE SEQUENCE [LARGE SCALE GENOMIC DNA]</scope>
    <source>
        <strain evidence="5">ATCC 43766 / DSM 16922 / JCM 21250 / NBRC 16016 / NCTC 11634 / CL345/78</strain>
    </source>
</reference>
<protein>
    <recommendedName>
        <fullName evidence="2">N-acetylmuramoyl-L-alanine amidase</fullName>
        <ecNumber evidence="2">3.5.1.28</ecNumber>
    </recommendedName>
</protein>
<dbReference type="Pfam" id="PF01520">
    <property type="entry name" value="Amidase_3"/>
    <property type="match status" value="1"/>
</dbReference>
<proteinExistence type="predicted"/>
<evidence type="ECO:0000259" key="3">
    <source>
        <dbReference type="SMART" id="SM00646"/>
    </source>
</evidence>
<comment type="catalytic activity">
    <reaction evidence="1">
        <text>Hydrolyzes the link between N-acetylmuramoyl residues and L-amino acid residues in certain cell-wall glycopeptides.</text>
        <dbReference type="EC" id="3.5.1.28"/>
    </reaction>
</comment>
<dbReference type="AlphaFoldDB" id="F0NXP8"/>
<gene>
    <name evidence="4" type="ordered locus">Weevi_0233</name>
</gene>
<dbReference type="PANTHER" id="PTHR30404:SF8">
    <property type="entry name" value="AUTOLYSIN PH-RELATED"/>
    <property type="match status" value="1"/>
</dbReference>
<dbReference type="CDD" id="cd02696">
    <property type="entry name" value="MurNAc-LAA"/>
    <property type="match status" value="1"/>
</dbReference>
<dbReference type="GO" id="GO:0008745">
    <property type="term" value="F:N-acetylmuramoyl-L-alanine amidase activity"/>
    <property type="evidence" value="ECO:0007669"/>
    <property type="project" value="UniProtKB-EC"/>
</dbReference>
<accession>F0NXP8</accession>
<evidence type="ECO:0000313" key="4">
    <source>
        <dbReference type="EMBL" id="ADX66955.1"/>
    </source>
</evidence>
<dbReference type="KEGG" id="wvi:Weevi_0233"/>
<dbReference type="RefSeq" id="WP_013597347.1">
    <property type="nucleotide sequence ID" value="NC_015144.1"/>
</dbReference>
<sequence>MKVALVIGHTKTKDKGAFSNQLRQTEFDYNLQVAEALKAINPSMFDIYTHEIQDYYQRQKGMAYKLNQKTYDLVIEMHFNSASVTANGTETLYYFNSKKGKEYAEILSKKISEDFGTKLRGVNGAKALVNKNDRGYWFVYLPKAPAVMLEPFFGSNPAEAEKFKDVSKYARSIYNAILKFK</sequence>
<feature type="domain" description="MurNAc-LAA" evidence="3">
    <location>
        <begin position="63"/>
        <end position="178"/>
    </location>
</feature>
<keyword evidence="4" id="KW-0378">Hydrolase</keyword>
<evidence type="ECO:0000256" key="2">
    <source>
        <dbReference type="ARBA" id="ARBA00011901"/>
    </source>
</evidence>
<evidence type="ECO:0000313" key="5">
    <source>
        <dbReference type="Proteomes" id="UP000008641"/>
    </source>
</evidence>
<dbReference type="HOGENOM" id="CLU_014322_8_1_10"/>
<dbReference type="PANTHER" id="PTHR30404">
    <property type="entry name" value="N-ACETYLMURAMOYL-L-ALANINE AMIDASE"/>
    <property type="match status" value="1"/>
</dbReference>
<dbReference type="EC" id="3.5.1.28" evidence="2"/>
<keyword evidence="5" id="KW-1185">Reference proteome</keyword>
<dbReference type="InterPro" id="IPR002508">
    <property type="entry name" value="MurNAc-LAA_cat"/>
</dbReference>
<dbReference type="EMBL" id="CP002455">
    <property type="protein sequence ID" value="ADX66955.1"/>
    <property type="molecule type" value="Genomic_DNA"/>
</dbReference>
<dbReference type="GO" id="GO:0009253">
    <property type="term" value="P:peptidoglycan catabolic process"/>
    <property type="evidence" value="ECO:0007669"/>
    <property type="project" value="InterPro"/>
</dbReference>
<organism evidence="4 5">
    <name type="scientific">Weeksella virosa (strain ATCC 43766 / DSM 16922 / JCM 21250 / CCUG 30538 / CDC 9751 / IAM 14551 / NBRC 16016 / NCTC 11634 / CL345/78)</name>
    <dbReference type="NCBI Taxonomy" id="865938"/>
    <lineage>
        <taxon>Bacteria</taxon>
        <taxon>Pseudomonadati</taxon>
        <taxon>Bacteroidota</taxon>
        <taxon>Flavobacteriia</taxon>
        <taxon>Flavobacteriales</taxon>
        <taxon>Weeksellaceae</taxon>
        <taxon>Weeksella</taxon>
    </lineage>
</organism>
<dbReference type="SUPFAM" id="SSF53187">
    <property type="entry name" value="Zn-dependent exopeptidases"/>
    <property type="match status" value="1"/>
</dbReference>
<evidence type="ECO:0000256" key="1">
    <source>
        <dbReference type="ARBA" id="ARBA00001561"/>
    </source>
</evidence>
<name>F0NXP8_WEEVC</name>
<dbReference type="Proteomes" id="UP000008641">
    <property type="component" value="Chromosome"/>
</dbReference>